<dbReference type="Gene3D" id="3.30.2010.10">
    <property type="entry name" value="Metalloproteases ('zincins'), catalytic domain"/>
    <property type="match status" value="1"/>
</dbReference>
<keyword evidence="7" id="KW-0472">Membrane</keyword>
<dbReference type="RefSeq" id="WP_237340007.1">
    <property type="nucleotide sequence ID" value="NZ_BAABCM010000001.1"/>
</dbReference>
<protein>
    <recommendedName>
        <fullName evidence="8">Peptidase M48 domain-containing protein</fullName>
    </recommendedName>
</protein>
<accession>A0ABP7HK28</accession>
<feature type="transmembrane region" description="Helical" evidence="7">
    <location>
        <begin position="94"/>
        <end position="114"/>
    </location>
</feature>
<keyword evidence="5 6" id="KW-0482">Metalloprotease</keyword>
<feature type="domain" description="Peptidase M48" evidence="8">
    <location>
        <begin position="117"/>
        <end position="193"/>
    </location>
</feature>
<comment type="similarity">
    <text evidence="6">Belongs to the peptidase M48 family.</text>
</comment>
<evidence type="ECO:0000259" key="8">
    <source>
        <dbReference type="Pfam" id="PF01435"/>
    </source>
</evidence>
<evidence type="ECO:0000313" key="9">
    <source>
        <dbReference type="EMBL" id="GAA3794952.1"/>
    </source>
</evidence>
<feature type="transmembrane region" description="Helical" evidence="7">
    <location>
        <begin position="34"/>
        <end position="58"/>
    </location>
</feature>
<keyword evidence="3 6" id="KW-0378">Hydrolase</keyword>
<sequence length="301" mass="32647">MIVALSLLAGAVSASWWMPRWLRARDLRRRDPVLLILCWVLSAFGVALAAVTGVVLLLLPAHGSFGPLLAAITGCWDALQHGSPPAVEQAGGALGLALLGAAACRLLVVGARGIRRRARLRREHLAALRLAGRADGEATVWLAHDRPLAFSLGGRRGVVVATEGLRRHLDRDAVAAVLVHGRAHLAGRHHQLVALADALRTARRSCRCSAKRPPRCGNWWSSPPTSPPPAGAGRARCARRWWGCPVAVRRRSRWPWRGTRWTCGSRVWTGAECRPGECAAWLSVGRPASSRRCCRSSWARP</sequence>
<proteinExistence type="inferred from homology"/>
<keyword evidence="2" id="KW-0479">Metal-binding</keyword>
<evidence type="ECO:0000313" key="10">
    <source>
        <dbReference type="Proteomes" id="UP001501624"/>
    </source>
</evidence>
<keyword evidence="7" id="KW-1133">Transmembrane helix</keyword>
<organism evidence="9 10">
    <name type="scientific">Amycolatopsis tucumanensis</name>
    <dbReference type="NCBI Taxonomy" id="401106"/>
    <lineage>
        <taxon>Bacteria</taxon>
        <taxon>Bacillati</taxon>
        <taxon>Actinomycetota</taxon>
        <taxon>Actinomycetes</taxon>
        <taxon>Pseudonocardiales</taxon>
        <taxon>Pseudonocardiaceae</taxon>
        <taxon>Amycolatopsis</taxon>
    </lineage>
</organism>
<dbReference type="InterPro" id="IPR001915">
    <property type="entry name" value="Peptidase_M48"/>
</dbReference>
<keyword evidence="1 6" id="KW-0645">Protease</keyword>
<name>A0ABP7HK28_9PSEU</name>
<keyword evidence="4 6" id="KW-0862">Zinc</keyword>
<comment type="cofactor">
    <cofactor evidence="6">
        <name>Zn(2+)</name>
        <dbReference type="ChEBI" id="CHEBI:29105"/>
    </cofactor>
    <text evidence="6">Binds 1 zinc ion per subunit.</text>
</comment>
<evidence type="ECO:0000256" key="2">
    <source>
        <dbReference type="ARBA" id="ARBA00022723"/>
    </source>
</evidence>
<dbReference type="Pfam" id="PF01435">
    <property type="entry name" value="Peptidase_M48"/>
    <property type="match status" value="1"/>
</dbReference>
<evidence type="ECO:0000256" key="7">
    <source>
        <dbReference type="SAM" id="Phobius"/>
    </source>
</evidence>
<gene>
    <name evidence="9" type="ORF">GCM10022380_09920</name>
</gene>
<evidence type="ECO:0000256" key="5">
    <source>
        <dbReference type="ARBA" id="ARBA00023049"/>
    </source>
</evidence>
<keyword evidence="10" id="KW-1185">Reference proteome</keyword>
<evidence type="ECO:0000256" key="1">
    <source>
        <dbReference type="ARBA" id="ARBA00022670"/>
    </source>
</evidence>
<comment type="caution">
    <text evidence="9">The sequence shown here is derived from an EMBL/GenBank/DDBJ whole genome shotgun (WGS) entry which is preliminary data.</text>
</comment>
<evidence type="ECO:0000256" key="3">
    <source>
        <dbReference type="ARBA" id="ARBA00022801"/>
    </source>
</evidence>
<keyword evidence="7" id="KW-0812">Transmembrane</keyword>
<dbReference type="Proteomes" id="UP001501624">
    <property type="component" value="Unassembled WGS sequence"/>
</dbReference>
<dbReference type="EMBL" id="BAABCM010000001">
    <property type="protein sequence ID" value="GAA3794952.1"/>
    <property type="molecule type" value="Genomic_DNA"/>
</dbReference>
<evidence type="ECO:0000256" key="6">
    <source>
        <dbReference type="RuleBase" id="RU003983"/>
    </source>
</evidence>
<reference evidence="10" key="1">
    <citation type="journal article" date="2019" name="Int. J. Syst. Evol. Microbiol.">
        <title>The Global Catalogue of Microorganisms (GCM) 10K type strain sequencing project: providing services to taxonomists for standard genome sequencing and annotation.</title>
        <authorList>
            <consortium name="The Broad Institute Genomics Platform"/>
            <consortium name="The Broad Institute Genome Sequencing Center for Infectious Disease"/>
            <person name="Wu L."/>
            <person name="Ma J."/>
        </authorList>
    </citation>
    <scope>NUCLEOTIDE SEQUENCE [LARGE SCALE GENOMIC DNA]</scope>
    <source>
        <strain evidence="10">JCM 17017</strain>
    </source>
</reference>
<evidence type="ECO:0000256" key="4">
    <source>
        <dbReference type="ARBA" id="ARBA00022833"/>
    </source>
</evidence>